<dbReference type="PROSITE" id="PS50053">
    <property type="entry name" value="UBIQUITIN_2"/>
    <property type="match status" value="1"/>
</dbReference>
<feature type="domain" description="UBA" evidence="2">
    <location>
        <begin position="339"/>
        <end position="383"/>
    </location>
</feature>
<dbReference type="GO" id="GO:0031593">
    <property type="term" value="F:polyubiquitin modification-dependent protein binding"/>
    <property type="evidence" value="ECO:0007669"/>
    <property type="project" value="TreeGrafter"/>
</dbReference>
<dbReference type="AlphaFoldDB" id="A0A3N4IH61"/>
<dbReference type="PRINTS" id="PR00348">
    <property type="entry name" value="UBIQUITIN"/>
</dbReference>
<feature type="domain" description="Ubiquitin-like" evidence="3">
    <location>
        <begin position="19"/>
        <end position="88"/>
    </location>
</feature>
<dbReference type="Proteomes" id="UP000275078">
    <property type="component" value="Unassembled WGS sequence"/>
</dbReference>
<reference evidence="4 5" key="1">
    <citation type="journal article" date="2018" name="Nat. Ecol. Evol.">
        <title>Pezizomycetes genomes reveal the molecular basis of ectomycorrhizal truffle lifestyle.</title>
        <authorList>
            <person name="Murat C."/>
            <person name="Payen T."/>
            <person name="Noel B."/>
            <person name="Kuo A."/>
            <person name="Morin E."/>
            <person name="Chen J."/>
            <person name="Kohler A."/>
            <person name="Krizsan K."/>
            <person name="Balestrini R."/>
            <person name="Da Silva C."/>
            <person name="Montanini B."/>
            <person name="Hainaut M."/>
            <person name="Levati E."/>
            <person name="Barry K.W."/>
            <person name="Belfiori B."/>
            <person name="Cichocki N."/>
            <person name="Clum A."/>
            <person name="Dockter R.B."/>
            <person name="Fauchery L."/>
            <person name="Guy J."/>
            <person name="Iotti M."/>
            <person name="Le Tacon F."/>
            <person name="Lindquist E.A."/>
            <person name="Lipzen A."/>
            <person name="Malagnac F."/>
            <person name="Mello A."/>
            <person name="Molinier V."/>
            <person name="Miyauchi S."/>
            <person name="Poulain J."/>
            <person name="Riccioni C."/>
            <person name="Rubini A."/>
            <person name="Sitrit Y."/>
            <person name="Splivallo R."/>
            <person name="Traeger S."/>
            <person name="Wang M."/>
            <person name="Zifcakova L."/>
            <person name="Wipf D."/>
            <person name="Zambonelli A."/>
            <person name="Paolocci F."/>
            <person name="Nowrousian M."/>
            <person name="Ottonello S."/>
            <person name="Baldrian P."/>
            <person name="Spatafora J.W."/>
            <person name="Henrissat B."/>
            <person name="Nagy L.G."/>
            <person name="Aury J.M."/>
            <person name="Wincker P."/>
            <person name="Grigoriev I.V."/>
            <person name="Bonfante P."/>
            <person name="Martin F.M."/>
        </authorList>
    </citation>
    <scope>NUCLEOTIDE SEQUENCE [LARGE SCALE GENOMIC DNA]</scope>
    <source>
        <strain evidence="4 5">RN42</strain>
    </source>
</reference>
<evidence type="ECO:0000313" key="4">
    <source>
        <dbReference type="EMBL" id="RPA85485.1"/>
    </source>
</evidence>
<sequence>MSSSAPAEGEASSESPKVVKFFFKSGNEDKHEIELPLSTTVLDTKKAIAEKSTVPADRQRLIYSGRVMKDDQTLESYKVTEGTTVHMVKSAAKPAPAASSSSTGGAAAARPPVPTNIASGSGNNPLAGLTGARYAGHVQLPNADIFGPDGGMGPLPGPEDMANMMGRPETQAAMNELFNNPQLLEQMIQSNPMLRGMGDQARQMLRDPTFRQMITNPEMLRSMSAMQNMRRGAGGSFPAPGATDTTPGSATAAGGAEAAAGPPNPFGGAGGANPFAAMFGGGDPPMYLPGYGEGTGPSDEEILAQIRLARQMGLLGGAGGLGGLGGLGAVPPAPVDNRPPEERYAEQLRQLNEMGFYDLQRNLRALAASGGDVQGALENLLGG</sequence>
<accession>A0A3N4IH61</accession>
<dbReference type="SUPFAM" id="SSF46934">
    <property type="entry name" value="UBA-like"/>
    <property type="match status" value="1"/>
</dbReference>
<dbReference type="OrthoDB" id="267397at2759"/>
<name>A0A3N4IH61_ASCIM</name>
<dbReference type="STRING" id="1160509.A0A3N4IH61"/>
<dbReference type="Gene3D" id="3.10.20.90">
    <property type="entry name" value="Phosphatidylinositol 3-kinase Catalytic Subunit, Chain A, domain 1"/>
    <property type="match status" value="1"/>
</dbReference>
<dbReference type="CDD" id="cd16106">
    <property type="entry name" value="Ubl_Dsk2p_like"/>
    <property type="match status" value="1"/>
</dbReference>
<feature type="region of interest" description="Disordered" evidence="1">
    <location>
        <begin position="90"/>
        <end position="115"/>
    </location>
</feature>
<evidence type="ECO:0000259" key="3">
    <source>
        <dbReference type="PROSITE" id="PS50053"/>
    </source>
</evidence>
<proteinExistence type="predicted"/>
<feature type="compositionally biased region" description="Low complexity" evidence="1">
    <location>
        <begin position="237"/>
        <end position="261"/>
    </location>
</feature>
<dbReference type="InterPro" id="IPR029071">
    <property type="entry name" value="Ubiquitin-like_domsf"/>
</dbReference>
<evidence type="ECO:0000259" key="2">
    <source>
        <dbReference type="PROSITE" id="PS50030"/>
    </source>
</evidence>
<dbReference type="InterPro" id="IPR006636">
    <property type="entry name" value="STI1_HS-bd"/>
</dbReference>
<dbReference type="PROSITE" id="PS50030">
    <property type="entry name" value="UBA"/>
    <property type="match status" value="1"/>
</dbReference>
<dbReference type="Pfam" id="PF00627">
    <property type="entry name" value="UBA"/>
    <property type="match status" value="1"/>
</dbReference>
<dbReference type="InterPro" id="IPR015496">
    <property type="entry name" value="Ubiquilin"/>
</dbReference>
<protein>
    <submittedName>
        <fullName evidence="4">Ubiquitin-domain-containing protein</fullName>
    </submittedName>
</protein>
<dbReference type="CDD" id="cd14324">
    <property type="entry name" value="UBA_Dsk2p_like"/>
    <property type="match status" value="1"/>
</dbReference>
<dbReference type="PANTHER" id="PTHR10677">
    <property type="entry name" value="UBIQUILIN"/>
    <property type="match status" value="1"/>
</dbReference>
<dbReference type="Pfam" id="PF00240">
    <property type="entry name" value="ubiquitin"/>
    <property type="match status" value="1"/>
</dbReference>
<dbReference type="GO" id="GO:0006511">
    <property type="term" value="P:ubiquitin-dependent protein catabolic process"/>
    <property type="evidence" value="ECO:0007669"/>
    <property type="project" value="TreeGrafter"/>
</dbReference>
<dbReference type="PROSITE" id="PS00299">
    <property type="entry name" value="UBIQUITIN_1"/>
    <property type="match status" value="1"/>
</dbReference>
<gene>
    <name evidence="4" type="ORF">BJ508DRAFT_411896</name>
</gene>
<feature type="compositionally biased region" description="Low complexity" evidence="1">
    <location>
        <begin position="90"/>
        <end position="109"/>
    </location>
</feature>
<dbReference type="SMART" id="SM00165">
    <property type="entry name" value="UBA"/>
    <property type="match status" value="1"/>
</dbReference>
<dbReference type="SUPFAM" id="SSF54236">
    <property type="entry name" value="Ubiquitin-like"/>
    <property type="match status" value="1"/>
</dbReference>
<organism evidence="4 5">
    <name type="scientific">Ascobolus immersus RN42</name>
    <dbReference type="NCBI Taxonomy" id="1160509"/>
    <lineage>
        <taxon>Eukaryota</taxon>
        <taxon>Fungi</taxon>
        <taxon>Dikarya</taxon>
        <taxon>Ascomycota</taxon>
        <taxon>Pezizomycotina</taxon>
        <taxon>Pezizomycetes</taxon>
        <taxon>Pezizales</taxon>
        <taxon>Ascobolaceae</taxon>
        <taxon>Ascobolus</taxon>
    </lineage>
</organism>
<dbReference type="SMART" id="SM00213">
    <property type="entry name" value="UBQ"/>
    <property type="match status" value="1"/>
</dbReference>
<feature type="region of interest" description="Disordered" evidence="1">
    <location>
        <begin position="230"/>
        <end position="267"/>
    </location>
</feature>
<evidence type="ECO:0000313" key="5">
    <source>
        <dbReference type="Proteomes" id="UP000275078"/>
    </source>
</evidence>
<dbReference type="InterPro" id="IPR019956">
    <property type="entry name" value="Ubiquitin_dom"/>
</dbReference>
<dbReference type="GO" id="GO:0005829">
    <property type="term" value="C:cytosol"/>
    <property type="evidence" value="ECO:0007669"/>
    <property type="project" value="TreeGrafter"/>
</dbReference>
<dbReference type="PANTHER" id="PTHR10677:SF3">
    <property type="entry name" value="FI07626P-RELATED"/>
    <property type="match status" value="1"/>
</dbReference>
<dbReference type="InterPro" id="IPR019954">
    <property type="entry name" value="Ubiquitin_CS"/>
</dbReference>
<evidence type="ECO:0000256" key="1">
    <source>
        <dbReference type="SAM" id="MobiDB-lite"/>
    </source>
</evidence>
<dbReference type="InterPro" id="IPR015940">
    <property type="entry name" value="UBA"/>
</dbReference>
<dbReference type="Gene3D" id="1.10.8.10">
    <property type="entry name" value="DNA helicase RuvA subunit, C-terminal domain"/>
    <property type="match status" value="1"/>
</dbReference>
<dbReference type="InterPro" id="IPR009060">
    <property type="entry name" value="UBA-like_sf"/>
</dbReference>
<dbReference type="SMART" id="SM00727">
    <property type="entry name" value="STI1"/>
    <property type="match status" value="2"/>
</dbReference>
<dbReference type="Pfam" id="PF23195">
    <property type="entry name" value="UBQLN1"/>
    <property type="match status" value="1"/>
</dbReference>
<dbReference type="InterPro" id="IPR000626">
    <property type="entry name" value="Ubiquitin-like_dom"/>
</dbReference>
<dbReference type="EMBL" id="ML119653">
    <property type="protein sequence ID" value="RPA85485.1"/>
    <property type="molecule type" value="Genomic_DNA"/>
</dbReference>
<keyword evidence="5" id="KW-1185">Reference proteome</keyword>